<dbReference type="InterPro" id="IPR042208">
    <property type="entry name" value="D-ser_dehydrat-like_sf"/>
</dbReference>
<dbReference type="SUPFAM" id="SSF51419">
    <property type="entry name" value="PLP-binding barrel"/>
    <property type="match status" value="1"/>
</dbReference>
<dbReference type="InterPro" id="IPR001608">
    <property type="entry name" value="Ala_racemase_N"/>
</dbReference>
<evidence type="ECO:0000313" key="4">
    <source>
        <dbReference type="EMBL" id="MDY0885341.1"/>
    </source>
</evidence>
<name>A0ABU5EGJ5_9PROT</name>
<gene>
    <name evidence="4" type="ORF">SMD27_21040</name>
</gene>
<dbReference type="InterPro" id="IPR029066">
    <property type="entry name" value="PLP-binding_barrel"/>
</dbReference>
<feature type="domain" description="D-serine dehydratase-like" evidence="3">
    <location>
        <begin position="269"/>
        <end position="356"/>
    </location>
</feature>
<protein>
    <submittedName>
        <fullName evidence="4">DSD1 family PLP-dependent enzyme</fullName>
    </submittedName>
</protein>
<evidence type="ECO:0000256" key="2">
    <source>
        <dbReference type="ARBA" id="ARBA00023239"/>
    </source>
</evidence>
<comment type="caution">
    <text evidence="4">The sequence shown here is derived from an EMBL/GenBank/DDBJ whole genome shotgun (WGS) entry which is preliminary data.</text>
</comment>
<dbReference type="SMART" id="SM01119">
    <property type="entry name" value="D-ser_dehydrat"/>
    <property type="match status" value="1"/>
</dbReference>
<evidence type="ECO:0000313" key="5">
    <source>
        <dbReference type="Proteomes" id="UP001279642"/>
    </source>
</evidence>
<organism evidence="4 5">
    <name type="scientific">Dongia soli</name>
    <dbReference type="NCBI Taxonomy" id="600628"/>
    <lineage>
        <taxon>Bacteria</taxon>
        <taxon>Pseudomonadati</taxon>
        <taxon>Pseudomonadota</taxon>
        <taxon>Alphaproteobacteria</taxon>
        <taxon>Rhodospirillales</taxon>
        <taxon>Dongiaceae</taxon>
        <taxon>Dongia</taxon>
    </lineage>
</organism>
<dbReference type="Pfam" id="PF14031">
    <property type="entry name" value="D-ser_dehydrat"/>
    <property type="match status" value="1"/>
</dbReference>
<reference evidence="4 5" key="1">
    <citation type="journal article" date="2016" name="Antonie Van Leeuwenhoek">
        <title>Dongia soli sp. nov., isolated from soil from Dokdo, Korea.</title>
        <authorList>
            <person name="Kim D.U."/>
            <person name="Lee H."/>
            <person name="Kim H."/>
            <person name="Kim S.G."/>
            <person name="Ka J.O."/>
        </authorList>
    </citation>
    <scope>NUCLEOTIDE SEQUENCE [LARGE SCALE GENOMIC DNA]</scope>
    <source>
        <strain evidence="4 5">D78</strain>
    </source>
</reference>
<dbReference type="Gene3D" id="2.40.37.20">
    <property type="entry name" value="D-serine dehydratase-like domain"/>
    <property type="match status" value="1"/>
</dbReference>
<evidence type="ECO:0000256" key="1">
    <source>
        <dbReference type="ARBA" id="ARBA00005323"/>
    </source>
</evidence>
<sequence>MAMPRPDLAPGAPMSSVDSPALLVDLTVFERNSAVMMDFVRSHGIRLRAHGKSHKCGAIARLQQAAGAIGLCCQKVSEAEAFVAAGIRDVLVTNEVIDLPKLRRLARLSGRARIGICIDSVLGLERLAEAAQEAVAPIDVYVEIDVGAARCGVLSTADALSLIDKTGMGVTKLRYAGIQAYQGQAQHLRQPAQRQAAIDVAVRRVIELRDAMAQRGLPIGIVTGAGTGTFYLETGSGVYDEIQPGSYIFMDRDYRDNETAPDTPRFEHSLTLLTTVMSARPDHAVVDAGHKAHAVDSGMPAIFDRADLVYGNPSDEHGVIRRKGDGPLPLLGERLRLIPGHCDPTVNLHDWLIVHRGEEVVDIWPVEARGALT</sequence>
<comment type="similarity">
    <text evidence="1">Belongs to the DSD1 family.</text>
</comment>
<dbReference type="InterPro" id="IPR026956">
    <property type="entry name" value="D-ser_dehydrat-like_dom"/>
</dbReference>
<dbReference type="Gene3D" id="3.20.20.10">
    <property type="entry name" value="Alanine racemase"/>
    <property type="match status" value="1"/>
</dbReference>
<dbReference type="RefSeq" id="WP_320510416.1">
    <property type="nucleotide sequence ID" value="NZ_JAXCLW010000009.1"/>
</dbReference>
<dbReference type="CDD" id="cd06819">
    <property type="entry name" value="PLPDE_III_LS_D-TA"/>
    <property type="match status" value="1"/>
</dbReference>
<proteinExistence type="inferred from homology"/>
<keyword evidence="5" id="KW-1185">Reference proteome</keyword>
<dbReference type="PANTHER" id="PTHR28004:SF2">
    <property type="entry name" value="D-SERINE DEHYDRATASE"/>
    <property type="match status" value="1"/>
</dbReference>
<dbReference type="EMBL" id="JAXCLW010000009">
    <property type="protein sequence ID" value="MDY0885341.1"/>
    <property type="molecule type" value="Genomic_DNA"/>
</dbReference>
<dbReference type="PANTHER" id="PTHR28004">
    <property type="entry name" value="ZGC:162816-RELATED"/>
    <property type="match status" value="1"/>
</dbReference>
<dbReference type="Pfam" id="PF01168">
    <property type="entry name" value="Ala_racemase_N"/>
    <property type="match status" value="1"/>
</dbReference>
<keyword evidence="2" id="KW-0456">Lyase</keyword>
<accession>A0ABU5EGJ5</accession>
<dbReference type="Proteomes" id="UP001279642">
    <property type="component" value="Unassembled WGS sequence"/>
</dbReference>
<evidence type="ECO:0000259" key="3">
    <source>
        <dbReference type="SMART" id="SM01119"/>
    </source>
</evidence>
<dbReference type="InterPro" id="IPR051466">
    <property type="entry name" value="D-amino_acid_metab_enzyme"/>
</dbReference>